<gene>
    <name evidence="1" type="ORF">BYL167_LOCUS56941</name>
</gene>
<dbReference type="EMBL" id="CAJOBH010223983">
    <property type="protein sequence ID" value="CAF5041125.1"/>
    <property type="molecule type" value="Genomic_DNA"/>
</dbReference>
<protein>
    <submittedName>
        <fullName evidence="1">Uncharacterized protein</fullName>
    </submittedName>
</protein>
<reference evidence="1" key="1">
    <citation type="submission" date="2021-02" db="EMBL/GenBank/DDBJ databases">
        <authorList>
            <person name="Nowell W R."/>
        </authorList>
    </citation>
    <scope>NUCLEOTIDE SEQUENCE</scope>
</reference>
<feature type="non-terminal residue" evidence="1">
    <location>
        <position position="49"/>
    </location>
</feature>
<feature type="non-terminal residue" evidence="1">
    <location>
        <position position="1"/>
    </location>
</feature>
<dbReference type="Proteomes" id="UP000681967">
    <property type="component" value="Unassembled WGS sequence"/>
</dbReference>
<proteinExistence type="predicted"/>
<organism evidence="1 2">
    <name type="scientific">Rotaria magnacalcarata</name>
    <dbReference type="NCBI Taxonomy" id="392030"/>
    <lineage>
        <taxon>Eukaryota</taxon>
        <taxon>Metazoa</taxon>
        <taxon>Spiralia</taxon>
        <taxon>Gnathifera</taxon>
        <taxon>Rotifera</taxon>
        <taxon>Eurotatoria</taxon>
        <taxon>Bdelloidea</taxon>
        <taxon>Philodinida</taxon>
        <taxon>Philodinidae</taxon>
        <taxon>Rotaria</taxon>
    </lineage>
</organism>
<name>A0A8S3DUE4_9BILA</name>
<comment type="caution">
    <text evidence="1">The sequence shown here is derived from an EMBL/GenBank/DDBJ whole genome shotgun (WGS) entry which is preliminary data.</text>
</comment>
<evidence type="ECO:0000313" key="2">
    <source>
        <dbReference type="Proteomes" id="UP000681967"/>
    </source>
</evidence>
<sequence>MTSLTKNLEGLTIVWLDVDRIHENTDDYFDTKNRLRQCNNYIEIYHDPN</sequence>
<evidence type="ECO:0000313" key="1">
    <source>
        <dbReference type="EMBL" id="CAF5041125.1"/>
    </source>
</evidence>
<accession>A0A8S3DUE4</accession>
<dbReference type="AlphaFoldDB" id="A0A8S3DUE4"/>